<organism evidence="3 4">
    <name type="scientific">Ceratocystis fimbriata f. sp. platani</name>
    <dbReference type="NCBI Taxonomy" id="88771"/>
    <lineage>
        <taxon>Eukaryota</taxon>
        <taxon>Fungi</taxon>
        <taxon>Dikarya</taxon>
        <taxon>Ascomycota</taxon>
        <taxon>Pezizomycotina</taxon>
        <taxon>Sordariomycetes</taxon>
        <taxon>Hypocreomycetidae</taxon>
        <taxon>Microascales</taxon>
        <taxon>Ceratocystidaceae</taxon>
        <taxon>Ceratocystis</taxon>
    </lineage>
</organism>
<evidence type="ECO:0000256" key="2">
    <source>
        <dbReference type="SAM" id="Phobius"/>
    </source>
</evidence>
<feature type="region of interest" description="Disordered" evidence="1">
    <location>
        <begin position="32"/>
        <end position="94"/>
    </location>
</feature>
<proteinExistence type="predicted"/>
<accession>A0A0F8BRW3</accession>
<name>A0A0F8BRW3_CERFI</name>
<keyword evidence="2" id="KW-1133">Transmembrane helix</keyword>
<feature type="transmembrane region" description="Helical" evidence="2">
    <location>
        <begin position="126"/>
        <end position="145"/>
    </location>
</feature>
<keyword evidence="2" id="KW-0472">Membrane</keyword>
<evidence type="ECO:0000313" key="3">
    <source>
        <dbReference type="EMBL" id="KKF95313.1"/>
    </source>
</evidence>
<comment type="caution">
    <text evidence="3">The sequence shown here is derived from an EMBL/GenBank/DDBJ whole genome shotgun (WGS) entry which is preliminary data.</text>
</comment>
<evidence type="ECO:0000313" key="4">
    <source>
        <dbReference type="Proteomes" id="UP000034841"/>
    </source>
</evidence>
<keyword evidence="2" id="KW-0812">Transmembrane</keyword>
<reference evidence="3 4" key="1">
    <citation type="submission" date="2015-04" db="EMBL/GenBank/DDBJ databases">
        <title>Genome sequence of Ceratocystis platani, a major pathogen of plane trees.</title>
        <authorList>
            <person name="Belbahri L."/>
        </authorList>
    </citation>
    <scope>NUCLEOTIDE SEQUENCE [LARGE SCALE GENOMIC DNA]</scope>
    <source>
        <strain evidence="3 4">CFO</strain>
    </source>
</reference>
<sequence length="368" mass="39889">MALAVALARVPGSAAYTATSVRSPLLMRIRPHTRLASHKAPTTLRPNLSALKRRAPAPTSLPAKDTSKPIPPIQTSQTPSPSSPPTGSQSPPPMRGTAVTLTSYAYMRDIARKTAPTTLYQAPNHFWMYASSWATGAFCFAYAGYHLTTIYYNPPTGLAWYVPKMFGVICVAMGALGSYYILRSSNVIHRIRVLPQSQTSTSPGAAGVQTGSSVAQIVSQKITELPLEIEVKRMLPFLPARVVNTTTSSVSMDGTLAKPAPQHLSEAERHELRLAQERARAAAVQYEKDHLMTAPFRHFARGAQTAWHGVKQALVGSGFVRVKVEGAGKGTYKLDVTNGLALNEGRVLDKLVKIEMKEAPKGLQLYRS</sequence>
<gene>
    <name evidence="3" type="ORF">CFO_g2330</name>
</gene>
<evidence type="ECO:0000256" key="1">
    <source>
        <dbReference type="SAM" id="MobiDB-lite"/>
    </source>
</evidence>
<protein>
    <submittedName>
        <fullName evidence="3">Uncharacterized protein</fullName>
    </submittedName>
</protein>
<dbReference type="OrthoDB" id="4140442at2759"/>
<keyword evidence="4" id="KW-1185">Reference proteome</keyword>
<dbReference type="EMBL" id="LBBL01000103">
    <property type="protein sequence ID" value="KKF95313.1"/>
    <property type="molecule type" value="Genomic_DNA"/>
</dbReference>
<feature type="transmembrane region" description="Helical" evidence="2">
    <location>
        <begin position="165"/>
        <end position="182"/>
    </location>
</feature>
<dbReference type="Proteomes" id="UP000034841">
    <property type="component" value="Unassembled WGS sequence"/>
</dbReference>
<dbReference type="AlphaFoldDB" id="A0A0F8BRW3"/>
<feature type="compositionally biased region" description="Low complexity" evidence="1">
    <location>
        <begin position="73"/>
        <end position="89"/>
    </location>
</feature>